<name>A0AC35UH41_9BILA</name>
<accession>A0AC35UH41</accession>
<evidence type="ECO:0000313" key="2">
    <source>
        <dbReference type="WBParaSite" id="RSKR_0001169266.1"/>
    </source>
</evidence>
<dbReference type="Proteomes" id="UP000095286">
    <property type="component" value="Unplaced"/>
</dbReference>
<evidence type="ECO:0000313" key="1">
    <source>
        <dbReference type="Proteomes" id="UP000095286"/>
    </source>
</evidence>
<dbReference type="WBParaSite" id="RSKR_0001169266.1">
    <property type="protein sequence ID" value="RSKR_0001169266.1"/>
    <property type="gene ID" value="RSKR_0001169266"/>
</dbReference>
<sequence>MDDLKNFHFISNLLTLFFSLYNVICYAFTLRKMLKQQKYNLHHRILEFLLLHGIVIVSFTSFLSSSLKLEHSVTGPDYYESVLENCNIFGKHCYSFCFWAIVFERILFTCFSKMYETRLAKALIILYILFTISASIAVTILYNIEHRKFLLIVKILDFSNISMICIILYLSLYYRKVQKNFSYILSQKYHVQQNIKSLAAVLPLIISNTIFQSVWVILKITFNILFIFFFRIFNRNWEVKKNSFHELILRFLALPFKLATKKTSKITIEQPNEETPCLSRKHSESFKQI</sequence>
<proteinExistence type="predicted"/>
<organism evidence="1 2">
    <name type="scientific">Rhabditophanes sp. KR3021</name>
    <dbReference type="NCBI Taxonomy" id="114890"/>
    <lineage>
        <taxon>Eukaryota</taxon>
        <taxon>Metazoa</taxon>
        <taxon>Ecdysozoa</taxon>
        <taxon>Nematoda</taxon>
        <taxon>Chromadorea</taxon>
        <taxon>Rhabditida</taxon>
        <taxon>Tylenchina</taxon>
        <taxon>Panagrolaimomorpha</taxon>
        <taxon>Strongyloidoidea</taxon>
        <taxon>Alloionematidae</taxon>
        <taxon>Rhabditophanes</taxon>
    </lineage>
</organism>
<protein>
    <submittedName>
        <fullName evidence="2">Serpentine receptor class gamma</fullName>
    </submittedName>
</protein>
<reference evidence="2" key="1">
    <citation type="submission" date="2016-11" db="UniProtKB">
        <authorList>
            <consortium name="WormBaseParasite"/>
        </authorList>
    </citation>
    <scope>IDENTIFICATION</scope>
    <source>
        <strain evidence="2">KR3021</strain>
    </source>
</reference>